<evidence type="ECO:0000313" key="1">
    <source>
        <dbReference type="EMBL" id="NDU42864.1"/>
    </source>
</evidence>
<dbReference type="EMBL" id="WNJL01000035">
    <property type="protein sequence ID" value="NDU42864.1"/>
    <property type="molecule type" value="Genomic_DNA"/>
</dbReference>
<dbReference type="InterPro" id="IPR025427">
    <property type="entry name" value="DUF4160"/>
</dbReference>
<organism evidence="1">
    <name type="scientific">Acidithiobacillus ferrianus</name>
    <dbReference type="NCBI Taxonomy" id="2678518"/>
    <lineage>
        <taxon>Bacteria</taxon>
        <taxon>Pseudomonadati</taxon>
        <taxon>Pseudomonadota</taxon>
        <taxon>Acidithiobacillia</taxon>
        <taxon>Acidithiobacillales</taxon>
        <taxon>Acidithiobacillaceae</taxon>
        <taxon>Acidithiobacillus</taxon>
    </lineage>
</organism>
<comment type="caution">
    <text evidence="1">The sequence shown here is derived from an EMBL/GenBank/DDBJ whole genome shotgun (WGS) entry which is preliminary data.</text>
</comment>
<name>A0A845UG71_9PROT</name>
<dbReference type="AlphaFoldDB" id="A0A845UG71"/>
<dbReference type="Pfam" id="PF13711">
    <property type="entry name" value="DUF4160"/>
    <property type="match status" value="1"/>
</dbReference>
<proteinExistence type="predicted"/>
<reference evidence="1" key="1">
    <citation type="submission" date="2019-11" db="EMBL/GenBank/DDBJ databases">
        <title>Acidithiobacillus ferrianus sp. nov.: a facultatively anaerobic and extremely acidophilic chemolithoautotroph.</title>
        <authorList>
            <person name="Norris P.R."/>
            <person name="Falagan C."/>
            <person name="Moya-Beltran A."/>
            <person name="Castro M."/>
            <person name="Quatrini R."/>
            <person name="Johnson D.B."/>
        </authorList>
    </citation>
    <scope>NUCLEOTIDE SEQUENCE [LARGE SCALE GENOMIC DNA]</scope>
    <source>
        <strain evidence="1">MG</strain>
    </source>
</reference>
<protein>
    <submittedName>
        <fullName evidence="1">DUF4160 domain-containing protein</fullName>
    </submittedName>
</protein>
<dbReference type="RefSeq" id="WP_163098101.1">
    <property type="nucleotide sequence ID" value="NZ_CP127523.1"/>
</dbReference>
<accession>A0A845UG71</accession>
<sequence>MPTIDRINAARVVIYLNDHRPAHVHVVQGDCRAVLILHCPDGPPELRENIGFFRTEMRHILEECISRLALFCGEWERHHGPGRQNS</sequence>
<gene>
    <name evidence="1" type="ORF">GL267_09515</name>
</gene>